<keyword evidence="4" id="KW-0804">Transcription</keyword>
<dbReference type="PANTHER" id="PTHR30204">
    <property type="entry name" value="REDOX-CYCLING DRUG-SENSING TRANSCRIPTIONAL ACTIVATOR SOXR"/>
    <property type="match status" value="1"/>
</dbReference>
<evidence type="ECO:0000256" key="2">
    <source>
        <dbReference type="ARBA" id="ARBA00023015"/>
    </source>
</evidence>
<keyword evidence="3" id="KW-0238">DNA-binding</keyword>
<dbReference type="Gene3D" id="1.10.1660.10">
    <property type="match status" value="2"/>
</dbReference>
<dbReference type="EMBL" id="APMY01000095">
    <property type="protein sequence ID" value="EOM75505.1"/>
    <property type="molecule type" value="Genomic_DNA"/>
</dbReference>
<dbReference type="eggNOG" id="COG0789">
    <property type="taxonomic scope" value="Bacteria"/>
</dbReference>
<dbReference type="PROSITE" id="PS50937">
    <property type="entry name" value="HTH_MERR_2"/>
    <property type="match status" value="2"/>
</dbReference>
<keyword evidence="1" id="KW-0678">Repressor</keyword>
<sequence length="247" mass="26394">MVVVSTRDAATTLTTADVASAAGCSAQQVRDLEALGVLPSAPRMPNGYRRFTTDHVTALRAYRALAQAVGPVAAREAIRQIRAAPHDEAAATISGFHVMLLDERRRALAARRALDSIGHETATEAETLDADTMSITELSQAVGVRPSTLRFWEREGLVAPQRTVTRSGTARRYGATAVRDVRIVAALRSGGYRIPEARSALDALRRFGDAGRSLDALDARLAEIAERMIALLRAGAILAEISLGAPE</sequence>
<keyword evidence="2" id="KW-0805">Transcription regulation</keyword>
<dbReference type="PANTHER" id="PTHR30204:SF69">
    <property type="entry name" value="MERR-FAMILY TRANSCRIPTIONAL REGULATOR"/>
    <property type="match status" value="1"/>
</dbReference>
<keyword evidence="7" id="KW-1185">Reference proteome</keyword>
<evidence type="ECO:0000256" key="1">
    <source>
        <dbReference type="ARBA" id="ARBA00022491"/>
    </source>
</evidence>
<name>R7WJP9_9NOCA</name>
<dbReference type="Proteomes" id="UP000013525">
    <property type="component" value="Unassembled WGS sequence"/>
</dbReference>
<gene>
    <name evidence="6" type="ORF">Rrhod_3303</name>
</gene>
<feature type="domain" description="HTH merR-type" evidence="5">
    <location>
        <begin position="132"/>
        <end position="203"/>
    </location>
</feature>
<reference evidence="6 7" key="1">
    <citation type="journal article" date="2013" name="Genome Announc.">
        <title>Draft Genome Sequence of Rhodococcus rhodnii Strain LMG5362, a Symbiont of Rhodnius prolixus (Hemiptera, Reduviidae, Triatominae), the Principle Vector of Trypanosoma cruzi.</title>
        <authorList>
            <person name="Pachebat J.A."/>
            <person name="van Keulen G."/>
            <person name="Whitten M.M."/>
            <person name="Girdwood S."/>
            <person name="Del Sol R."/>
            <person name="Dyson P.J."/>
            <person name="Facey P.D."/>
        </authorList>
    </citation>
    <scope>NUCLEOTIDE SEQUENCE [LARGE SCALE GENOMIC DNA]</scope>
    <source>
        <strain evidence="6 7">LMG 5362</strain>
    </source>
</reference>
<evidence type="ECO:0000256" key="3">
    <source>
        <dbReference type="ARBA" id="ARBA00023125"/>
    </source>
</evidence>
<dbReference type="GO" id="GO:0003677">
    <property type="term" value="F:DNA binding"/>
    <property type="evidence" value="ECO:0007669"/>
    <property type="project" value="UniProtKB-KW"/>
</dbReference>
<feature type="domain" description="HTH merR-type" evidence="5">
    <location>
        <begin position="12"/>
        <end position="60"/>
    </location>
</feature>
<accession>R7WJP9</accession>
<evidence type="ECO:0000313" key="6">
    <source>
        <dbReference type="EMBL" id="EOM75505.1"/>
    </source>
</evidence>
<dbReference type="PATRIC" id="fig|1273125.3.peg.3141"/>
<evidence type="ECO:0000259" key="5">
    <source>
        <dbReference type="PROSITE" id="PS50937"/>
    </source>
</evidence>
<dbReference type="SMART" id="SM00422">
    <property type="entry name" value="HTH_MERR"/>
    <property type="match status" value="2"/>
</dbReference>
<comment type="caution">
    <text evidence="6">The sequence shown here is derived from an EMBL/GenBank/DDBJ whole genome shotgun (WGS) entry which is preliminary data.</text>
</comment>
<proteinExistence type="predicted"/>
<dbReference type="AlphaFoldDB" id="R7WJP9"/>
<dbReference type="InterPro" id="IPR000551">
    <property type="entry name" value="MerR-type_HTH_dom"/>
</dbReference>
<dbReference type="InterPro" id="IPR047057">
    <property type="entry name" value="MerR_fam"/>
</dbReference>
<protein>
    <submittedName>
        <fullName evidence="6">MerR family transcriptional regulator</fullName>
    </submittedName>
</protein>
<dbReference type="GO" id="GO:0003700">
    <property type="term" value="F:DNA-binding transcription factor activity"/>
    <property type="evidence" value="ECO:0007669"/>
    <property type="project" value="InterPro"/>
</dbReference>
<dbReference type="Pfam" id="PF13411">
    <property type="entry name" value="MerR_1"/>
    <property type="match status" value="2"/>
</dbReference>
<evidence type="ECO:0000256" key="4">
    <source>
        <dbReference type="ARBA" id="ARBA00023163"/>
    </source>
</evidence>
<dbReference type="SUPFAM" id="SSF46955">
    <property type="entry name" value="Putative DNA-binding domain"/>
    <property type="match status" value="2"/>
</dbReference>
<dbReference type="InterPro" id="IPR009061">
    <property type="entry name" value="DNA-bd_dom_put_sf"/>
</dbReference>
<evidence type="ECO:0000313" key="7">
    <source>
        <dbReference type="Proteomes" id="UP000013525"/>
    </source>
</evidence>
<organism evidence="6 7">
    <name type="scientific">Rhodococcus rhodnii LMG 5362</name>
    <dbReference type="NCBI Taxonomy" id="1273125"/>
    <lineage>
        <taxon>Bacteria</taxon>
        <taxon>Bacillati</taxon>
        <taxon>Actinomycetota</taxon>
        <taxon>Actinomycetes</taxon>
        <taxon>Mycobacteriales</taxon>
        <taxon>Nocardiaceae</taxon>
        <taxon>Rhodococcus</taxon>
    </lineage>
</organism>